<proteinExistence type="predicted"/>
<keyword evidence="2" id="KW-1185">Reference proteome</keyword>
<reference evidence="1" key="1">
    <citation type="submission" date="2020-08" db="EMBL/GenBank/DDBJ databases">
        <title>Multicomponent nature underlies the extraordinary mechanical properties of spider dragline silk.</title>
        <authorList>
            <person name="Kono N."/>
            <person name="Nakamura H."/>
            <person name="Mori M."/>
            <person name="Yoshida Y."/>
            <person name="Ohtoshi R."/>
            <person name="Malay A.D."/>
            <person name="Moran D.A.P."/>
            <person name="Tomita M."/>
            <person name="Numata K."/>
            <person name="Arakawa K."/>
        </authorList>
    </citation>
    <scope>NUCLEOTIDE SEQUENCE</scope>
</reference>
<dbReference type="AlphaFoldDB" id="A0A8X6ICK3"/>
<organism evidence="1 2">
    <name type="scientific">Trichonephila inaurata madagascariensis</name>
    <dbReference type="NCBI Taxonomy" id="2747483"/>
    <lineage>
        <taxon>Eukaryota</taxon>
        <taxon>Metazoa</taxon>
        <taxon>Ecdysozoa</taxon>
        <taxon>Arthropoda</taxon>
        <taxon>Chelicerata</taxon>
        <taxon>Arachnida</taxon>
        <taxon>Araneae</taxon>
        <taxon>Araneomorphae</taxon>
        <taxon>Entelegynae</taxon>
        <taxon>Araneoidea</taxon>
        <taxon>Nephilidae</taxon>
        <taxon>Trichonephila</taxon>
        <taxon>Trichonephila inaurata</taxon>
    </lineage>
</organism>
<comment type="caution">
    <text evidence="1">The sequence shown here is derived from an EMBL/GenBank/DDBJ whole genome shotgun (WGS) entry which is preliminary data.</text>
</comment>
<evidence type="ECO:0000313" key="2">
    <source>
        <dbReference type="Proteomes" id="UP000886998"/>
    </source>
</evidence>
<gene>
    <name evidence="1" type="ORF">TNIN_27121</name>
</gene>
<dbReference type="EMBL" id="BMAV01025214">
    <property type="protein sequence ID" value="GFS39635.1"/>
    <property type="molecule type" value="Genomic_DNA"/>
</dbReference>
<name>A0A8X6ICK3_9ARAC</name>
<protein>
    <submittedName>
        <fullName evidence="1">Uncharacterized protein</fullName>
    </submittedName>
</protein>
<dbReference type="Proteomes" id="UP000886998">
    <property type="component" value="Unassembled WGS sequence"/>
</dbReference>
<accession>A0A8X6ICK3</accession>
<evidence type="ECO:0000313" key="1">
    <source>
        <dbReference type="EMBL" id="GFS39635.1"/>
    </source>
</evidence>
<sequence>MSLDVILFHCNSFLKYACFLAALSCYRILFRGNSLVREQSKTEHEAPFHISALKAINGNQNVNRRLSTQECFEFLKQLDSDISGKGNKDEDVRVENVNLLNALSSKNGSSDVAEHFSNMIFSIICKSEHERLRG</sequence>